<name>A0AA35S7F4_GEOBA</name>
<proteinExistence type="predicted"/>
<sequence length="30" mass="3250">MSSQCLNSSWSPHPMDLVCVLPPPKPPSTL</sequence>
<evidence type="ECO:0000313" key="3">
    <source>
        <dbReference type="Proteomes" id="UP001174909"/>
    </source>
</evidence>
<dbReference type="EMBL" id="CASHTH010002070">
    <property type="protein sequence ID" value="CAI8024319.1"/>
    <property type="molecule type" value="Genomic_DNA"/>
</dbReference>
<feature type="compositionally biased region" description="Polar residues" evidence="1">
    <location>
        <begin position="1"/>
        <end position="11"/>
    </location>
</feature>
<protein>
    <submittedName>
        <fullName evidence="2">Uncharacterized protein</fullName>
    </submittedName>
</protein>
<reference evidence="2" key="1">
    <citation type="submission" date="2023-03" db="EMBL/GenBank/DDBJ databases">
        <authorList>
            <person name="Steffen K."/>
            <person name="Cardenas P."/>
        </authorList>
    </citation>
    <scope>NUCLEOTIDE SEQUENCE</scope>
</reference>
<accession>A0AA35S7F4</accession>
<keyword evidence="3" id="KW-1185">Reference proteome</keyword>
<organism evidence="2 3">
    <name type="scientific">Geodia barretti</name>
    <name type="common">Barrett's horny sponge</name>
    <dbReference type="NCBI Taxonomy" id="519541"/>
    <lineage>
        <taxon>Eukaryota</taxon>
        <taxon>Metazoa</taxon>
        <taxon>Porifera</taxon>
        <taxon>Demospongiae</taxon>
        <taxon>Heteroscleromorpha</taxon>
        <taxon>Tetractinellida</taxon>
        <taxon>Astrophorina</taxon>
        <taxon>Geodiidae</taxon>
        <taxon>Geodia</taxon>
    </lineage>
</organism>
<feature type="compositionally biased region" description="Pro residues" evidence="1">
    <location>
        <begin position="21"/>
        <end position="30"/>
    </location>
</feature>
<gene>
    <name evidence="2" type="ORF">GBAR_LOCUS14134</name>
</gene>
<feature type="region of interest" description="Disordered" evidence="1">
    <location>
        <begin position="1"/>
        <end position="30"/>
    </location>
</feature>
<dbReference type="AlphaFoldDB" id="A0AA35S7F4"/>
<evidence type="ECO:0000256" key="1">
    <source>
        <dbReference type="SAM" id="MobiDB-lite"/>
    </source>
</evidence>
<dbReference type="Proteomes" id="UP001174909">
    <property type="component" value="Unassembled WGS sequence"/>
</dbReference>
<comment type="caution">
    <text evidence="2">The sequence shown here is derived from an EMBL/GenBank/DDBJ whole genome shotgun (WGS) entry which is preliminary data.</text>
</comment>
<evidence type="ECO:0000313" key="2">
    <source>
        <dbReference type="EMBL" id="CAI8024319.1"/>
    </source>
</evidence>